<dbReference type="EMBL" id="JBHEZY010000031">
    <property type="protein sequence ID" value="MFC1436415.1"/>
    <property type="molecule type" value="Genomic_DNA"/>
</dbReference>
<name>A0ABV6XDQ5_9ACTN</name>
<gene>
    <name evidence="1" type="ORF">ACEZDB_37850</name>
</gene>
<evidence type="ECO:0000313" key="2">
    <source>
        <dbReference type="Proteomes" id="UP001592530"/>
    </source>
</evidence>
<organism evidence="1 2">
    <name type="scientific">Streptacidiphilus alkalitolerans</name>
    <dbReference type="NCBI Taxonomy" id="3342712"/>
    <lineage>
        <taxon>Bacteria</taxon>
        <taxon>Bacillati</taxon>
        <taxon>Actinomycetota</taxon>
        <taxon>Actinomycetes</taxon>
        <taxon>Kitasatosporales</taxon>
        <taxon>Streptomycetaceae</taxon>
        <taxon>Streptacidiphilus</taxon>
    </lineage>
</organism>
<accession>A0ABV6XDQ5</accession>
<comment type="caution">
    <text evidence="1">The sequence shown here is derived from an EMBL/GenBank/DDBJ whole genome shotgun (WGS) entry which is preliminary data.</text>
</comment>
<proteinExistence type="predicted"/>
<dbReference type="RefSeq" id="WP_380560059.1">
    <property type="nucleotide sequence ID" value="NZ_JBHEZY010000031.1"/>
</dbReference>
<sequence>MNTVVPRIAAWSSEQPELRQLRVTPDGLTYKDGEQSGDRDALGFLWVRHSSSPGIGAVQFNRPHPTRQREAMTSLTCQVCSGPATTSELGALWLLHDHWGDWPYWPEGMGESEPPVCETCVPLAAGRCPSLRSSGVALYWVGSYDLFGVQGKVMTRLPRAGQPIEVDNGVYAAADLVAPWVLAYKAIRRLRNCTPVKPAHARRLLHPAASSPAGTRRFS</sequence>
<evidence type="ECO:0000313" key="1">
    <source>
        <dbReference type="EMBL" id="MFC1436415.1"/>
    </source>
</evidence>
<protein>
    <recommendedName>
        <fullName evidence="3">Phage protein</fullName>
    </recommendedName>
</protein>
<evidence type="ECO:0008006" key="3">
    <source>
        <dbReference type="Google" id="ProtNLM"/>
    </source>
</evidence>
<reference evidence="1 2" key="1">
    <citation type="submission" date="2024-09" db="EMBL/GenBank/DDBJ databases">
        <authorList>
            <person name="Lee S.D."/>
        </authorList>
    </citation>
    <scope>NUCLEOTIDE SEQUENCE [LARGE SCALE GENOMIC DNA]</scope>
    <source>
        <strain evidence="1 2">N1-3</strain>
    </source>
</reference>
<dbReference type="Proteomes" id="UP001592530">
    <property type="component" value="Unassembled WGS sequence"/>
</dbReference>